<protein>
    <recommendedName>
        <fullName evidence="3">Anti-sigma factor RsgI-like middle domain-containing protein</fullName>
    </recommendedName>
</protein>
<feature type="signal peptide" evidence="2">
    <location>
        <begin position="1"/>
        <end position="29"/>
    </location>
</feature>
<organism evidence="4 5">
    <name type="scientific">Mariniplasma anaerobium</name>
    <dbReference type="NCBI Taxonomy" id="2735436"/>
    <lineage>
        <taxon>Bacteria</taxon>
        <taxon>Bacillati</taxon>
        <taxon>Mycoplasmatota</taxon>
        <taxon>Mollicutes</taxon>
        <taxon>Acholeplasmatales</taxon>
        <taxon>Acholeplasmataceae</taxon>
        <taxon>Mariniplasma</taxon>
    </lineage>
</organism>
<keyword evidence="5" id="KW-1185">Reference proteome</keyword>
<accession>A0A7U9TGV3</accession>
<dbReference type="PROSITE" id="PS51257">
    <property type="entry name" value="PROKAR_LIPOPROTEIN"/>
    <property type="match status" value="1"/>
</dbReference>
<dbReference type="KEGG" id="manr:MPAN_013160"/>
<evidence type="ECO:0000256" key="2">
    <source>
        <dbReference type="SAM" id="SignalP"/>
    </source>
</evidence>
<evidence type="ECO:0000259" key="3">
    <source>
        <dbReference type="Pfam" id="PF23750"/>
    </source>
</evidence>
<feature type="domain" description="Anti-sigma factor RsgI-like middle" evidence="3">
    <location>
        <begin position="33"/>
        <end position="160"/>
    </location>
</feature>
<gene>
    <name evidence="4" type="ORF">MPAN_013160</name>
</gene>
<feature type="region of interest" description="Disordered" evidence="1">
    <location>
        <begin position="293"/>
        <end position="343"/>
    </location>
</feature>
<dbReference type="RefSeq" id="WP_176238767.1">
    <property type="nucleotide sequence ID" value="NZ_AP024412.1"/>
</dbReference>
<dbReference type="Proteomes" id="UP000620133">
    <property type="component" value="Chromosome"/>
</dbReference>
<evidence type="ECO:0000313" key="4">
    <source>
        <dbReference type="EMBL" id="BCR36423.1"/>
    </source>
</evidence>
<evidence type="ECO:0000256" key="1">
    <source>
        <dbReference type="SAM" id="MobiDB-lite"/>
    </source>
</evidence>
<sequence>MKKIKFVLSFIVLFAVVATIMGCEATLEAAETTYVTIDINPSVELIVSSNDKVIEANALNEDAEVLLSGLDLIGMDLDEAVDLIIATSIELGYISVDEDVETYVSVSAISCDEALQERIKASVKEHINNAFESRGMLGRSQEKTFDQAFIDEAASFGVTPEFLFLAYKVVELSDDYTLEQAVLLTDEEVFAIIELARAENQGLVLELRNQFFEDRDAKFEYYLPQIQSLEAQIVVVEEQIAALEETEDQTELLATLDDLNAQLVALQDEFHGEVAALREQFQAERSVYQNQFAQERQQRREQHQEQVNQFQQEMEDRCDRMQDRVDEFQGNANDNGSTSSNKS</sequence>
<dbReference type="EMBL" id="AP024412">
    <property type="protein sequence ID" value="BCR36423.1"/>
    <property type="molecule type" value="Genomic_DNA"/>
</dbReference>
<keyword evidence="2" id="KW-0732">Signal</keyword>
<feature type="compositionally biased region" description="Basic and acidic residues" evidence="1">
    <location>
        <begin position="314"/>
        <end position="327"/>
    </location>
</feature>
<name>A0A7U9TGV3_9MOLU</name>
<reference evidence="4" key="1">
    <citation type="submission" date="2021-01" db="EMBL/GenBank/DDBJ databases">
        <title>Draft genome sequence of Acholeplasmataceae bacterium strain Mahy22.</title>
        <authorList>
            <person name="Watanabe M."/>
            <person name="Kojima H."/>
            <person name="Fukui M."/>
        </authorList>
    </citation>
    <scope>NUCLEOTIDE SEQUENCE</scope>
    <source>
        <strain evidence="4">Mahy22</strain>
    </source>
</reference>
<feature type="chain" id="PRO_5035257208" description="Anti-sigma factor RsgI-like middle domain-containing protein" evidence="2">
    <location>
        <begin position="30"/>
        <end position="343"/>
    </location>
</feature>
<dbReference type="InterPro" id="IPR055431">
    <property type="entry name" value="RsgI_M"/>
</dbReference>
<feature type="compositionally biased region" description="Polar residues" evidence="1">
    <location>
        <begin position="330"/>
        <end position="343"/>
    </location>
</feature>
<dbReference type="Pfam" id="PF23750">
    <property type="entry name" value="RsgI_M"/>
    <property type="match status" value="1"/>
</dbReference>
<evidence type="ECO:0000313" key="5">
    <source>
        <dbReference type="Proteomes" id="UP000620133"/>
    </source>
</evidence>
<dbReference type="AlphaFoldDB" id="A0A7U9TGV3"/>
<proteinExistence type="predicted"/>